<keyword evidence="3 4" id="KW-0539">Nucleus</keyword>
<dbReference type="PANTHER" id="PTHR12465:SF0">
    <property type="entry name" value="MEDIATOR OF RNA POLYMERASE II TRANSCRIPTION SUBUNIT 20"/>
    <property type="match status" value="1"/>
</dbReference>
<keyword evidence="4" id="KW-0010">Activator</keyword>
<evidence type="ECO:0000256" key="2">
    <source>
        <dbReference type="ARBA" id="ARBA00010743"/>
    </source>
</evidence>
<dbReference type="Pfam" id="PF08612">
    <property type="entry name" value="Med20"/>
    <property type="match status" value="1"/>
</dbReference>
<dbReference type="GO" id="GO:0016592">
    <property type="term" value="C:mediator complex"/>
    <property type="evidence" value="ECO:0007669"/>
    <property type="project" value="InterPro"/>
</dbReference>
<evidence type="ECO:0000313" key="6">
    <source>
        <dbReference type="Proteomes" id="UP000093000"/>
    </source>
</evidence>
<keyword evidence="4" id="KW-0805">Transcription regulation</keyword>
<evidence type="ECO:0000313" key="5">
    <source>
        <dbReference type="EMBL" id="OBZ91647.1"/>
    </source>
</evidence>
<dbReference type="OrthoDB" id="1854899at2759"/>
<accession>A0A1C7NR90</accession>
<evidence type="ECO:0000256" key="4">
    <source>
        <dbReference type="RuleBase" id="RU364152"/>
    </source>
</evidence>
<keyword evidence="4" id="KW-0804">Transcription</keyword>
<dbReference type="Proteomes" id="UP000093000">
    <property type="component" value="Unassembled WGS sequence"/>
</dbReference>
<dbReference type="InParanoid" id="A0A1C7NR90"/>
<comment type="caution">
    <text evidence="5">The sequence shown here is derived from an EMBL/GenBank/DDBJ whole genome shotgun (WGS) entry which is preliminary data.</text>
</comment>
<name>A0A1C7NR90_9FUNG</name>
<protein>
    <recommendedName>
        <fullName evidence="4">Mediator of RNA polymerase II transcription subunit 20</fullName>
    </recommendedName>
    <alternativeName>
        <fullName evidence="4">Mediator complex subunit 20</fullName>
    </alternativeName>
</protein>
<comment type="function">
    <text evidence="4">Component of the Mediator complex, a coactivator involved in the regulated transcription of nearly all RNA polymerase II-dependent genes. Mediator functions as a bridge to convey information from gene-specific regulatory proteins to the basal RNA polymerase II transcription machinery. Mediator is recruited to promoters by direct interactions with regulatory proteins and serves as a scaffold for the assembly of a functional preinitiation complex with RNA polymerase II and the general transcription factors.</text>
</comment>
<keyword evidence="6" id="KW-1185">Reference proteome</keyword>
<comment type="similarity">
    <text evidence="2 4">Belongs to the Mediator complex subunit 20 family.</text>
</comment>
<proteinExistence type="inferred from homology"/>
<gene>
    <name evidence="5" type="primary">med20</name>
    <name evidence="4" type="synonym">MED20</name>
    <name evidence="5" type="ORF">A0J61_00295</name>
</gene>
<dbReference type="EMBL" id="LUGH01000006">
    <property type="protein sequence ID" value="OBZ91647.1"/>
    <property type="molecule type" value="Genomic_DNA"/>
</dbReference>
<reference evidence="5 6" key="1">
    <citation type="submission" date="2016-03" db="EMBL/GenBank/DDBJ databases">
        <title>Choanephora cucurbitarum.</title>
        <authorList>
            <person name="Min B."/>
            <person name="Park H."/>
            <person name="Park J.-H."/>
            <person name="Shin H.-D."/>
            <person name="Choi I.-G."/>
        </authorList>
    </citation>
    <scope>NUCLEOTIDE SEQUENCE [LARGE SCALE GENOMIC DNA]</scope>
    <source>
        <strain evidence="5 6">KUS-F28377</strain>
    </source>
</reference>
<dbReference type="Gene3D" id="3.30.310.180">
    <property type="match status" value="1"/>
</dbReference>
<dbReference type="PANTHER" id="PTHR12465">
    <property type="entry name" value="UBIQUITIN SPECIFIC PROTEASE HOMOLOG 49"/>
    <property type="match status" value="1"/>
</dbReference>
<dbReference type="InterPro" id="IPR013921">
    <property type="entry name" value="Mediator_Med20"/>
</dbReference>
<sequence>MEVILSRLKNLWQLRQSVTIEGTSYEIGDFTLRVANILLGSTYKGLLLEIGYHPCSTPNNTSLLFQEFVQSIVPPTAQLSCEYEYNYEVVGLSNHEFTTAHTSYQYMQLFRNDGLF</sequence>
<evidence type="ECO:0000256" key="1">
    <source>
        <dbReference type="ARBA" id="ARBA00004123"/>
    </source>
</evidence>
<dbReference type="AlphaFoldDB" id="A0A1C7NR90"/>
<comment type="subcellular location">
    <subcellularLocation>
        <location evidence="1 4">Nucleus</location>
    </subcellularLocation>
</comment>
<evidence type="ECO:0000256" key="3">
    <source>
        <dbReference type="ARBA" id="ARBA00023242"/>
    </source>
</evidence>
<dbReference type="GO" id="GO:0003713">
    <property type="term" value="F:transcription coactivator activity"/>
    <property type="evidence" value="ECO:0007669"/>
    <property type="project" value="TreeGrafter"/>
</dbReference>
<dbReference type="GO" id="GO:0006357">
    <property type="term" value="P:regulation of transcription by RNA polymerase II"/>
    <property type="evidence" value="ECO:0007669"/>
    <property type="project" value="InterPro"/>
</dbReference>
<dbReference type="STRING" id="101091.A0A1C7NR90"/>
<comment type="subunit">
    <text evidence="4">Component of the Mediator complex.</text>
</comment>
<organism evidence="5 6">
    <name type="scientific">Choanephora cucurbitarum</name>
    <dbReference type="NCBI Taxonomy" id="101091"/>
    <lineage>
        <taxon>Eukaryota</taxon>
        <taxon>Fungi</taxon>
        <taxon>Fungi incertae sedis</taxon>
        <taxon>Mucoromycota</taxon>
        <taxon>Mucoromycotina</taxon>
        <taxon>Mucoromycetes</taxon>
        <taxon>Mucorales</taxon>
        <taxon>Mucorineae</taxon>
        <taxon>Choanephoraceae</taxon>
        <taxon>Choanephoroideae</taxon>
        <taxon>Choanephora</taxon>
    </lineage>
</organism>